<dbReference type="EMBL" id="BTRK01000003">
    <property type="protein sequence ID" value="GMR43399.1"/>
    <property type="molecule type" value="Genomic_DNA"/>
</dbReference>
<evidence type="ECO:0000313" key="1">
    <source>
        <dbReference type="EMBL" id="GMR43399.1"/>
    </source>
</evidence>
<feature type="non-terminal residue" evidence="1">
    <location>
        <position position="1"/>
    </location>
</feature>
<dbReference type="Proteomes" id="UP001328107">
    <property type="component" value="Unassembled WGS sequence"/>
</dbReference>
<feature type="non-terminal residue" evidence="1">
    <location>
        <position position="173"/>
    </location>
</feature>
<keyword evidence="2" id="KW-1185">Reference proteome</keyword>
<gene>
    <name evidence="1" type="ORF">PMAYCL1PPCAC_13594</name>
</gene>
<comment type="caution">
    <text evidence="1">The sequence shown here is derived from an EMBL/GenBank/DDBJ whole genome shotgun (WGS) entry which is preliminary data.</text>
</comment>
<proteinExistence type="predicted"/>
<accession>A0AAN5CGN5</accession>
<dbReference type="AlphaFoldDB" id="A0AAN5CGN5"/>
<organism evidence="1 2">
    <name type="scientific">Pristionchus mayeri</name>
    <dbReference type="NCBI Taxonomy" id="1317129"/>
    <lineage>
        <taxon>Eukaryota</taxon>
        <taxon>Metazoa</taxon>
        <taxon>Ecdysozoa</taxon>
        <taxon>Nematoda</taxon>
        <taxon>Chromadorea</taxon>
        <taxon>Rhabditida</taxon>
        <taxon>Rhabditina</taxon>
        <taxon>Diplogasteromorpha</taxon>
        <taxon>Diplogasteroidea</taxon>
        <taxon>Neodiplogasteridae</taxon>
        <taxon>Pristionchus</taxon>
    </lineage>
</organism>
<name>A0AAN5CGN5_9BILA</name>
<sequence length="173" mass="19160">FLIPIPLSFSKCLAVVYNVTKGICILQGADDLPGCPGSVTYTRFVKTVGGCKIDPMARMPSDSCVAVYQTALMEFNTKPICPYRRVDGSQGTPMLIRGVTESGELVTLDSDYKWSQLNCEENSWLYDYADLEYKRYRQVRLVAVSCAELNPIACPCGPLPLPDGLFFKEPVIN</sequence>
<reference evidence="2" key="1">
    <citation type="submission" date="2022-10" db="EMBL/GenBank/DDBJ databases">
        <title>Genome assembly of Pristionchus species.</title>
        <authorList>
            <person name="Yoshida K."/>
            <person name="Sommer R.J."/>
        </authorList>
    </citation>
    <scope>NUCLEOTIDE SEQUENCE [LARGE SCALE GENOMIC DNA]</scope>
    <source>
        <strain evidence="2">RS5460</strain>
    </source>
</reference>
<protein>
    <submittedName>
        <fullName evidence="1">Uncharacterized protein</fullName>
    </submittedName>
</protein>
<evidence type="ECO:0000313" key="2">
    <source>
        <dbReference type="Proteomes" id="UP001328107"/>
    </source>
</evidence>